<dbReference type="Proteomes" id="UP000683428">
    <property type="component" value="Chromosome"/>
</dbReference>
<dbReference type="InterPro" id="IPR001296">
    <property type="entry name" value="Glyco_trans_1"/>
</dbReference>
<dbReference type="EMBL" id="CP064782">
    <property type="protein sequence ID" value="QWT49491.1"/>
    <property type="molecule type" value="Genomic_DNA"/>
</dbReference>
<sequence>MHVLMISDVYFPRINGVSTSIETFRREYQALGIRVTVVAPDYPLAKPEPGIIRIPSHAIPFDPEDRRMAYAPLLALLPQLKQEGVSLVHIQTPFVAHYGGLRLARALGVPCLETYHTLFEEYFHHYIPGLPRAWLRAATRLLSRRQCNALDAIVVPSRAMAERLTAYGITRPRHIIPTGIPLERFRPGNRQALRQRLGIGEAPIALYVGRVAGEKNIDFLLHMTRHALDSQPDLHLVVAGEGPALPGLQRLAQKLAIHQRVHFIGYLDRNRELPDCYAAADAFVFASQTETQGLVLLEAMAMGIPVVALAEMGTRDILEPGRGCLVPPAEPGAFAQALTGLLADPALRQRLAREAQEYVQEWSAPACAKRLADCCTAICAPQNLG</sequence>
<proteinExistence type="predicted"/>
<protein>
    <submittedName>
        <fullName evidence="3">Glycosyltransferase</fullName>
    </submittedName>
</protein>
<evidence type="ECO:0000259" key="2">
    <source>
        <dbReference type="Pfam" id="PF13439"/>
    </source>
</evidence>
<dbReference type="Pfam" id="PF13439">
    <property type="entry name" value="Glyco_transf_4"/>
    <property type="match status" value="1"/>
</dbReference>
<evidence type="ECO:0000313" key="4">
    <source>
        <dbReference type="Proteomes" id="UP000683428"/>
    </source>
</evidence>
<dbReference type="GO" id="GO:0016757">
    <property type="term" value="F:glycosyltransferase activity"/>
    <property type="evidence" value="ECO:0007669"/>
    <property type="project" value="InterPro"/>
</dbReference>
<reference evidence="3" key="1">
    <citation type="submission" date="2020-11" db="EMBL/GenBank/DDBJ databases">
        <title>Azospira inquinata sp. nov.</title>
        <authorList>
            <person name="Moe W.M."/>
            <person name="Mikes M.C."/>
        </authorList>
    </citation>
    <scope>NUCLEOTIDE SEQUENCE</scope>
    <source>
        <strain evidence="3">Azo-3</strain>
    </source>
</reference>
<dbReference type="InterPro" id="IPR050194">
    <property type="entry name" value="Glycosyltransferase_grp1"/>
</dbReference>
<dbReference type="RefSeq" id="WP_216126871.1">
    <property type="nucleotide sequence ID" value="NZ_CP064782.1"/>
</dbReference>
<feature type="domain" description="Glycosyltransferase subfamily 4-like N-terminal" evidence="2">
    <location>
        <begin position="14"/>
        <end position="184"/>
    </location>
</feature>
<evidence type="ECO:0000313" key="3">
    <source>
        <dbReference type="EMBL" id="QWT49491.1"/>
    </source>
</evidence>
<gene>
    <name evidence="3" type="ORF">Azoinq_02415</name>
</gene>
<dbReference type="Pfam" id="PF00534">
    <property type="entry name" value="Glycos_transf_1"/>
    <property type="match status" value="1"/>
</dbReference>
<name>A0A975SNA5_9RHOO</name>
<dbReference type="AlphaFoldDB" id="A0A975SNA5"/>
<evidence type="ECO:0000259" key="1">
    <source>
        <dbReference type="Pfam" id="PF00534"/>
    </source>
</evidence>
<dbReference type="InterPro" id="IPR028098">
    <property type="entry name" value="Glyco_trans_4-like_N"/>
</dbReference>
<dbReference type="PANTHER" id="PTHR45947">
    <property type="entry name" value="SULFOQUINOVOSYL TRANSFERASE SQD2"/>
    <property type="match status" value="1"/>
</dbReference>
<accession>A0A975SNA5</accession>
<dbReference type="KEGG" id="aiq:Azoinq_02415"/>
<keyword evidence="4" id="KW-1185">Reference proteome</keyword>
<feature type="domain" description="Glycosyl transferase family 1" evidence="1">
    <location>
        <begin position="190"/>
        <end position="357"/>
    </location>
</feature>
<dbReference type="PANTHER" id="PTHR45947:SF3">
    <property type="entry name" value="SULFOQUINOVOSYL TRANSFERASE SQD2"/>
    <property type="match status" value="1"/>
</dbReference>
<organism evidence="3 4">
    <name type="scientific">Azospira inquinata</name>
    <dbReference type="NCBI Taxonomy" id="2785627"/>
    <lineage>
        <taxon>Bacteria</taxon>
        <taxon>Pseudomonadati</taxon>
        <taxon>Pseudomonadota</taxon>
        <taxon>Betaproteobacteria</taxon>
        <taxon>Rhodocyclales</taxon>
        <taxon>Rhodocyclaceae</taxon>
        <taxon>Azospira</taxon>
    </lineage>
</organism>